<evidence type="ECO:0000313" key="3">
    <source>
        <dbReference type="Proteomes" id="UP000054007"/>
    </source>
</evidence>
<keyword evidence="3" id="KW-1185">Reference proteome</keyword>
<gene>
    <name evidence="2" type="ORF">CYLTODRAFT_414598</name>
</gene>
<feature type="region of interest" description="Disordered" evidence="1">
    <location>
        <begin position="223"/>
        <end position="260"/>
    </location>
</feature>
<dbReference type="AlphaFoldDB" id="A0A0D7AXB2"/>
<protein>
    <submittedName>
        <fullName evidence="2">Uncharacterized protein</fullName>
    </submittedName>
</protein>
<sequence>MSLPSNQDIPFSDHFEKASLDITPTTNHLKCIANLEQHFRLSYEFLSMRHRRPQIGKNFPDLAAVATAKDPQSACVLCHLTFLCCLVSPANERLRSRVGALTDGEQQVIFDLFASELQNTDTDQNLHLAYCSKDVRLAYENDLERAANLSNQQEQDIKRCQQELDRWNRRSKSDAERIKNLEEALDDLRDRLEKTDAAKMLTHRKSLKENEKNLRNDLRQRETEMASLSRQIKQHSVQHGQLSDDLRRQRAAAERRSQEQDDVIKDLRQHITSITNIATATTQSLQDDSSSYKGSPSPVRMDPCDGNLMDTLANEFGSLRVGLLDGSMPETPPVEFGSPIRVNTAQEAGHSAEDLGVHVPGSNPHQNWRADLTEMSLSIPPSVPNWLELFD</sequence>
<evidence type="ECO:0000313" key="2">
    <source>
        <dbReference type="EMBL" id="KIY62630.1"/>
    </source>
</evidence>
<feature type="compositionally biased region" description="Basic and acidic residues" evidence="1">
    <location>
        <begin position="242"/>
        <end position="260"/>
    </location>
</feature>
<reference evidence="2 3" key="1">
    <citation type="journal article" date="2015" name="Fungal Genet. Biol.">
        <title>Evolution of novel wood decay mechanisms in Agaricales revealed by the genome sequences of Fistulina hepatica and Cylindrobasidium torrendii.</title>
        <authorList>
            <person name="Floudas D."/>
            <person name="Held B.W."/>
            <person name="Riley R."/>
            <person name="Nagy L.G."/>
            <person name="Koehler G."/>
            <person name="Ransdell A.S."/>
            <person name="Younus H."/>
            <person name="Chow J."/>
            <person name="Chiniquy J."/>
            <person name="Lipzen A."/>
            <person name="Tritt A."/>
            <person name="Sun H."/>
            <person name="Haridas S."/>
            <person name="LaButti K."/>
            <person name="Ohm R.A."/>
            <person name="Kues U."/>
            <person name="Blanchette R.A."/>
            <person name="Grigoriev I.V."/>
            <person name="Minto R.E."/>
            <person name="Hibbett D.S."/>
        </authorList>
    </citation>
    <scope>NUCLEOTIDE SEQUENCE [LARGE SCALE GENOMIC DNA]</scope>
    <source>
        <strain evidence="2 3">FP15055 ss-10</strain>
    </source>
</reference>
<accession>A0A0D7AXB2</accession>
<proteinExistence type="predicted"/>
<organism evidence="2 3">
    <name type="scientific">Cylindrobasidium torrendii FP15055 ss-10</name>
    <dbReference type="NCBI Taxonomy" id="1314674"/>
    <lineage>
        <taxon>Eukaryota</taxon>
        <taxon>Fungi</taxon>
        <taxon>Dikarya</taxon>
        <taxon>Basidiomycota</taxon>
        <taxon>Agaricomycotina</taxon>
        <taxon>Agaricomycetes</taxon>
        <taxon>Agaricomycetidae</taxon>
        <taxon>Agaricales</taxon>
        <taxon>Marasmiineae</taxon>
        <taxon>Physalacriaceae</taxon>
        <taxon>Cylindrobasidium</taxon>
    </lineage>
</organism>
<dbReference type="EMBL" id="KN880763">
    <property type="protein sequence ID" value="KIY62630.1"/>
    <property type="molecule type" value="Genomic_DNA"/>
</dbReference>
<evidence type="ECO:0000256" key="1">
    <source>
        <dbReference type="SAM" id="MobiDB-lite"/>
    </source>
</evidence>
<dbReference type="Proteomes" id="UP000054007">
    <property type="component" value="Unassembled WGS sequence"/>
</dbReference>
<feature type="compositionally biased region" description="Polar residues" evidence="1">
    <location>
        <begin position="226"/>
        <end position="241"/>
    </location>
</feature>
<name>A0A0D7AXB2_9AGAR</name>